<evidence type="ECO:0000313" key="1">
    <source>
        <dbReference type="EMBL" id="KAH7939129.1"/>
    </source>
</evidence>
<dbReference type="AlphaFoldDB" id="A0A9D4SNU3"/>
<dbReference type="EMBL" id="JABSTV010001254">
    <property type="protein sequence ID" value="KAH7939129.1"/>
    <property type="molecule type" value="Genomic_DNA"/>
</dbReference>
<dbReference type="PANTHER" id="PTHR47501">
    <property type="entry name" value="TRANSPOSASE-RELATED"/>
    <property type="match status" value="1"/>
</dbReference>
<organism evidence="1 2">
    <name type="scientific">Rhipicephalus sanguineus</name>
    <name type="common">Brown dog tick</name>
    <name type="synonym">Ixodes sanguineus</name>
    <dbReference type="NCBI Taxonomy" id="34632"/>
    <lineage>
        <taxon>Eukaryota</taxon>
        <taxon>Metazoa</taxon>
        <taxon>Ecdysozoa</taxon>
        <taxon>Arthropoda</taxon>
        <taxon>Chelicerata</taxon>
        <taxon>Arachnida</taxon>
        <taxon>Acari</taxon>
        <taxon>Parasitiformes</taxon>
        <taxon>Ixodida</taxon>
        <taxon>Ixodoidea</taxon>
        <taxon>Ixodidae</taxon>
        <taxon>Rhipicephalinae</taxon>
        <taxon>Rhipicephalus</taxon>
        <taxon>Rhipicephalus</taxon>
    </lineage>
</organism>
<accession>A0A9D4SNU3</accession>
<proteinExistence type="predicted"/>
<gene>
    <name evidence="1" type="ORF">HPB52_007089</name>
</gene>
<name>A0A9D4SNU3_RHISA</name>
<comment type="caution">
    <text evidence="1">The sequence shown here is derived from an EMBL/GenBank/DDBJ whole genome shotgun (WGS) entry which is preliminary data.</text>
</comment>
<evidence type="ECO:0000313" key="2">
    <source>
        <dbReference type="Proteomes" id="UP000821837"/>
    </source>
</evidence>
<dbReference type="Proteomes" id="UP000821837">
    <property type="component" value="Chromosome 8"/>
</dbReference>
<dbReference type="InterPro" id="IPR012337">
    <property type="entry name" value="RNaseH-like_sf"/>
</dbReference>
<dbReference type="VEuPathDB" id="VectorBase:RSAN_028881"/>
<reference evidence="1" key="1">
    <citation type="journal article" date="2020" name="Cell">
        <title>Large-Scale Comparative Analyses of Tick Genomes Elucidate Their Genetic Diversity and Vector Capacities.</title>
        <authorList>
            <consortium name="Tick Genome and Microbiome Consortium (TIGMIC)"/>
            <person name="Jia N."/>
            <person name="Wang J."/>
            <person name="Shi W."/>
            <person name="Du L."/>
            <person name="Sun Y."/>
            <person name="Zhan W."/>
            <person name="Jiang J.F."/>
            <person name="Wang Q."/>
            <person name="Zhang B."/>
            <person name="Ji P."/>
            <person name="Bell-Sakyi L."/>
            <person name="Cui X.M."/>
            <person name="Yuan T.T."/>
            <person name="Jiang B.G."/>
            <person name="Yang W.F."/>
            <person name="Lam T.T."/>
            <person name="Chang Q.C."/>
            <person name="Ding S.J."/>
            <person name="Wang X.J."/>
            <person name="Zhu J.G."/>
            <person name="Ruan X.D."/>
            <person name="Zhao L."/>
            <person name="Wei J.T."/>
            <person name="Ye R.Z."/>
            <person name="Que T.C."/>
            <person name="Du C.H."/>
            <person name="Zhou Y.H."/>
            <person name="Cheng J.X."/>
            <person name="Dai P.F."/>
            <person name="Guo W.B."/>
            <person name="Han X.H."/>
            <person name="Huang E.J."/>
            <person name="Li L.F."/>
            <person name="Wei W."/>
            <person name="Gao Y.C."/>
            <person name="Liu J.Z."/>
            <person name="Shao H.Z."/>
            <person name="Wang X."/>
            <person name="Wang C.C."/>
            <person name="Yang T.C."/>
            <person name="Huo Q.B."/>
            <person name="Li W."/>
            <person name="Chen H.Y."/>
            <person name="Chen S.E."/>
            <person name="Zhou L.G."/>
            <person name="Ni X.B."/>
            <person name="Tian J.H."/>
            <person name="Sheng Y."/>
            <person name="Liu T."/>
            <person name="Pan Y.S."/>
            <person name="Xia L.Y."/>
            <person name="Li J."/>
            <person name="Zhao F."/>
            <person name="Cao W.C."/>
        </authorList>
    </citation>
    <scope>NUCLEOTIDE SEQUENCE</scope>
    <source>
        <strain evidence="1">Rsan-2018</strain>
    </source>
</reference>
<protein>
    <submittedName>
        <fullName evidence="1">Uncharacterized protein</fullName>
    </submittedName>
</protein>
<keyword evidence="2" id="KW-1185">Reference proteome</keyword>
<dbReference type="SUPFAM" id="SSF53098">
    <property type="entry name" value="Ribonuclease H-like"/>
    <property type="match status" value="1"/>
</dbReference>
<sequence length="200" mass="22618">MKGSVTYESLATTLEEVFSEFELHGKVTKVITDSGSNFLKAFRVYGKDEEDEEGEQNCEPVQLCSLIDSVEEGKLRLPPHHRCSAHTMNLIASVDAARADSVDTDYARIKQSVFSKCQKLWNKQGQSAQAADLIKTHCGIYLPHPAVTRWNSTFRAVDAINKLLEKGQDFDLIFSKLGIPRLQKPHEPRFIAEYCKVWRS</sequence>
<reference evidence="1" key="2">
    <citation type="submission" date="2021-09" db="EMBL/GenBank/DDBJ databases">
        <authorList>
            <person name="Jia N."/>
            <person name="Wang J."/>
            <person name="Shi W."/>
            <person name="Du L."/>
            <person name="Sun Y."/>
            <person name="Zhan W."/>
            <person name="Jiang J."/>
            <person name="Wang Q."/>
            <person name="Zhang B."/>
            <person name="Ji P."/>
            <person name="Sakyi L.B."/>
            <person name="Cui X."/>
            <person name="Yuan T."/>
            <person name="Jiang B."/>
            <person name="Yang W."/>
            <person name="Lam T.T.-Y."/>
            <person name="Chang Q."/>
            <person name="Ding S."/>
            <person name="Wang X."/>
            <person name="Zhu J."/>
            <person name="Ruan X."/>
            <person name="Zhao L."/>
            <person name="Wei J."/>
            <person name="Que T."/>
            <person name="Du C."/>
            <person name="Cheng J."/>
            <person name="Dai P."/>
            <person name="Han X."/>
            <person name="Huang E."/>
            <person name="Gao Y."/>
            <person name="Liu J."/>
            <person name="Shao H."/>
            <person name="Ye R."/>
            <person name="Li L."/>
            <person name="Wei W."/>
            <person name="Wang X."/>
            <person name="Wang C."/>
            <person name="Huo Q."/>
            <person name="Li W."/>
            <person name="Guo W."/>
            <person name="Chen H."/>
            <person name="Chen S."/>
            <person name="Zhou L."/>
            <person name="Zhou L."/>
            <person name="Ni X."/>
            <person name="Tian J."/>
            <person name="Zhou Y."/>
            <person name="Sheng Y."/>
            <person name="Liu T."/>
            <person name="Pan Y."/>
            <person name="Xia L."/>
            <person name="Li J."/>
            <person name="Zhao F."/>
            <person name="Cao W."/>
        </authorList>
    </citation>
    <scope>NUCLEOTIDE SEQUENCE</scope>
    <source>
        <strain evidence="1">Rsan-2018</strain>
        <tissue evidence="1">Larvae</tissue>
    </source>
</reference>
<dbReference type="PANTHER" id="PTHR47501:SF5">
    <property type="entry name" value="HAT C-TERMINAL DIMERISATION DOMAIN-CONTAINING PROTEIN"/>
    <property type="match status" value="1"/>
</dbReference>